<dbReference type="GO" id="GO:0015344">
    <property type="term" value="F:siderophore uptake transmembrane transporter activity"/>
    <property type="evidence" value="ECO:0007669"/>
    <property type="project" value="TreeGrafter"/>
</dbReference>
<dbReference type="AlphaFoldDB" id="A0A1M6IZ81"/>
<dbReference type="SUPFAM" id="SSF49464">
    <property type="entry name" value="Carboxypeptidase regulatory domain-like"/>
    <property type="match status" value="1"/>
</dbReference>
<evidence type="ECO:0000256" key="10">
    <source>
        <dbReference type="PROSITE-ProRule" id="PRU01360"/>
    </source>
</evidence>
<dbReference type="PROSITE" id="PS52016">
    <property type="entry name" value="TONB_DEPENDENT_REC_3"/>
    <property type="match status" value="1"/>
</dbReference>
<evidence type="ECO:0000256" key="9">
    <source>
        <dbReference type="ARBA" id="ARBA00023237"/>
    </source>
</evidence>
<keyword evidence="5 12" id="KW-0732">Signal</keyword>
<keyword evidence="2 10" id="KW-0813">Transport</keyword>
<organism evidence="15 16">
    <name type="scientific">Aquimarina spongiae</name>
    <dbReference type="NCBI Taxonomy" id="570521"/>
    <lineage>
        <taxon>Bacteria</taxon>
        <taxon>Pseudomonadati</taxon>
        <taxon>Bacteroidota</taxon>
        <taxon>Flavobacteriia</taxon>
        <taxon>Flavobacteriales</taxon>
        <taxon>Flavobacteriaceae</taxon>
        <taxon>Aquimarina</taxon>
    </lineage>
</organism>
<keyword evidence="6 11" id="KW-0798">TonB box</keyword>
<dbReference type="PANTHER" id="PTHR30069">
    <property type="entry name" value="TONB-DEPENDENT OUTER MEMBRANE RECEPTOR"/>
    <property type="match status" value="1"/>
</dbReference>
<dbReference type="Pfam" id="PF00593">
    <property type="entry name" value="TonB_dep_Rec_b-barrel"/>
    <property type="match status" value="1"/>
</dbReference>
<evidence type="ECO:0000256" key="11">
    <source>
        <dbReference type="RuleBase" id="RU003357"/>
    </source>
</evidence>
<evidence type="ECO:0000256" key="4">
    <source>
        <dbReference type="ARBA" id="ARBA00022692"/>
    </source>
</evidence>
<comment type="similarity">
    <text evidence="10 11">Belongs to the TonB-dependent receptor family.</text>
</comment>
<comment type="subcellular location">
    <subcellularLocation>
        <location evidence="1 10">Cell outer membrane</location>
        <topology evidence="1 10">Multi-pass membrane protein</topology>
    </subcellularLocation>
</comment>
<evidence type="ECO:0000256" key="12">
    <source>
        <dbReference type="SAM" id="SignalP"/>
    </source>
</evidence>
<dbReference type="Pfam" id="PF07715">
    <property type="entry name" value="Plug"/>
    <property type="match status" value="1"/>
</dbReference>
<name>A0A1M6IZ81_9FLAO</name>
<dbReference type="Gene3D" id="2.170.130.10">
    <property type="entry name" value="TonB-dependent receptor, plug domain"/>
    <property type="match status" value="1"/>
</dbReference>
<evidence type="ECO:0000256" key="5">
    <source>
        <dbReference type="ARBA" id="ARBA00022729"/>
    </source>
</evidence>
<dbReference type="InterPro" id="IPR012910">
    <property type="entry name" value="Plug_dom"/>
</dbReference>
<dbReference type="GO" id="GO:0009279">
    <property type="term" value="C:cell outer membrane"/>
    <property type="evidence" value="ECO:0007669"/>
    <property type="project" value="UniProtKB-SubCell"/>
</dbReference>
<sequence length="790" mass="89627">MKILKRKNSIFFLLLATLLCSGQEVVQGVVLDQSSKPIPGASIHINELQNTGASSDFDGRFSFLVPDGNYTLIVSYIGFKTEYLTITVPLTQERLQVVLKEDVEELNDVLVKGKNQAQKTREEAFEVEVVQTKGLKNVSVDINSVLATIPGVNVRQRGGLGSSFDFSLNGLSGKQVKFFIDGIPLENFGSSLSLNNFPATLVERAEVYKGVVPINLGADALGGAVNIITNRRKNDFLDVSYDVGSFNTHRATVNGQYYGKKGWMVQLSSFYNYSDNNYTIDGIEVRDELGNDTGIRRDDVERFHDAYNSQMFTIKTGLIEQTFADQLLIGFTVSANENEIQHPIDPQNPFGEVFTENDVISGSISYEKNDLLKEKLKLKIYGSITQNNEKVVDTSSRKYDWFGNFIERGDQTLGEFEASKTLFEFKDNLHLINALASYSFNESHALHVNYTKNYIRRKGEDPARTGRIAFEDPHIVDKNIFGLSYNIKAFDARWNTSLFTKGYLLNSEGILEDLFTGVEEDRFTRFENTFEELGYGFATTYKILENLQIKGSFERTFRIPEGYEVFGDGFLLKSNPELLPEMSYNANLGALFNKDFSNFKLQIDTNVFLRESENFIAIRSEGIFSRYYNTADARSTGVEGEIRTLFYNRYFLDINATYQNIIDQNAGENAGVDFLKNQRIANIPYLFGNARIGGRFSGVITPEDQFTISWGSYYVHEYPLTSFVEGNPEDRDIIPEQFSHNLQLGYSFDQGKYNLSLLARNITDARIYDNFEIQQPGRAFYIKLRYFISN</sequence>
<dbReference type="Pfam" id="PF13715">
    <property type="entry name" value="CarbopepD_reg_2"/>
    <property type="match status" value="1"/>
</dbReference>
<feature type="domain" description="TonB-dependent receptor-like beta-barrel" evidence="13">
    <location>
        <begin position="524"/>
        <end position="761"/>
    </location>
</feature>
<dbReference type="Proteomes" id="UP000184432">
    <property type="component" value="Unassembled WGS sequence"/>
</dbReference>
<feature type="signal peptide" evidence="12">
    <location>
        <begin position="1"/>
        <end position="22"/>
    </location>
</feature>
<evidence type="ECO:0000256" key="1">
    <source>
        <dbReference type="ARBA" id="ARBA00004571"/>
    </source>
</evidence>
<dbReference type="Gene3D" id="2.40.170.20">
    <property type="entry name" value="TonB-dependent receptor, beta-barrel domain"/>
    <property type="match status" value="1"/>
</dbReference>
<dbReference type="Gene3D" id="2.60.40.1120">
    <property type="entry name" value="Carboxypeptidase-like, regulatory domain"/>
    <property type="match status" value="1"/>
</dbReference>
<dbReference type="InterPro" id="IPR008969">
    <property type="entry name" value="CarboxyPept-like_regulatory"/>
</dbReference>
<dbReference type="InterPro" id="IPR036942">
    <property type="entry name" value="Beta-barrel_TonB_sf"/>
</dbReference>
<evidence type="ECO:0000256" key="7">
    <source>
        <dbReference type="ARBA" id="ARBA00023136"/>
    </source>
</evidence>
<reference evidence="16" key="1">
    <citation type="submission" date="2016-11" db="EMBL/GenBank/DDBJ databases">
        <authorList>
            <person name="Varghese N."/>
            <person name="Submissions S."/>
        </authorList>
    </citation>
    <scope>NUCLEOTIDE SEQUENCE [LARGE SCALE GENOMIC DNA]</scope>
    <source>
        <strain evidence="16">DSM 22623</strain>
    </source>
</reference>
<dbReference type="InterPro" id="IPR037066">
    <property type="entry name" value="Plug_dom_sf"/>
</dbReference>
<evidence type="ECO:0000259" key="14">
    <source>
        <dbReference type="Pfam" id="PF07715"/>
    </source>
</evidence>
<keyword evidence="9 10" id="KW-0998">Cell outer membrane</keyword>
<evidence type="ECO:0000256" key="3">
    <source>
        <dbReference type="ARBA" id="ARBA00022452"/>
    </source>
</evidence>
<keyword evidence="4 10" id="KW-0812">Transmembrane</keyword>
<dbReference type="PANTHER" id="PTHR30069:SF29">
    <property type="entry name" value="HEMOGLOBIN AND HEMOGLOBIN-HAPTOGLOBIN-BINDING PROTEIN 1-RELATED"/>
    <property type="match status" value="1"/>
</dbReference>
<evidence type="ECO:0000313" key="15">
    <source>
        <dbReference type="EMBL" id="SHJ39703.1"/>
    </source>
</evidence>
<dbReference type="EMBL" id="FQYP01000008">
    <property type="protein sequence ID" value="SHJ39703.1"/>
    <property type="molecule type" value="Genomic_DNA"/>
</dbReference>
<keyword evidence="16" id="KW-1185">Reference proteome</keyword>
<gene>
    <name evidence="15" type="ORF">SAMN04488508_108150</name>
</gene>
<feature type="chain" id="PRO_5012816339" evidence="12">
    <location>
        <begin position="23"/>
        <end position="790"/>
    </location>
</feature>
<feature type="domain" description="TonB-dependent receptor plug" evidence="14">
    <location>
        <begin position="121"/>
        <end position="224"/>
    </location>
</feature>
<evidence type="ECO:0000256" key="8">
    <source>
        <dbReference type="ARBA" id="ARBA00023170"/>
    </source>
</evidence>
<evidence type="ECO:0000259" key="13">
    <source>
        <dbReference type="Pfam" id="PF00593"/>
    </source>
</evidence>
<dbReference type="STRING" id="570521.SAMN04488508_108150"/>
<protein>
    <submittedName>
        <fullName evidence="15">Outer membrane cobalamin receptor protein</fullName>
    </submittedName>
</protein>
<proteinExistence type="inferred from homology"/>
<dbReference type="InterPro" id="IPR039426">
    <property type="entry name" value="TonB-dep_rcpt-like"/>
</dbReference>
<dbReference type="GO" id="GO:0044718">
    <property type="term" value="P:siderophore transmembrane transport"/>
    <property type="evidence" value="ECO:0007669"/>
    <property type="project" value="TreeGrafter"/>
</dbReference>
<keyword evidence="7 10" id="KW-0472">Membrane</keyword>
<evidence type="ECO:0000313" key="16">
    <source>
        <dbReference type="Proteomes" id="UP000184432"/>
    </source>
</evidence>
<keyword evidence="3 10" id="KW-1134">Transmembrane beta strand</keyword>
<dbReference type="RefSeq" id="WP_073319164.1">
    <property type="nucleotide sequence ID" value="NZ_FQYP01000008.1"/>
</dbReference>
<dbReference type="SUPFAM" id="SSF56935">
    <property type="entry name" value="Porins"/>
    <property type="match status" value="1"/>
</dbReference>
<dbReference type="OrthoDB" id="9812892at2"/>
<keyword evidence="8 15" id="KW-0675">Receptor</keyword>
<evidence type="ECO:0000256" key="6">
    <source>
        <dbReference type="ARBA" id="ARBA00023077"/>
    </source>
</evidence>
<accession>A0A1M6IZ81</accession>
<evidence type="ECO:0000256" key="2">
    <source>
        <dbReference type="ARBA" id="ARBA00022448"/>
    </source>
</evidence>
<dbReference type="InterPro" id="IPR000531">
    <property type="entry name" value="Beta-barrel_TonB"/>
</dbReference>